<evidence type="ECO:0000313" key="1">
    <source>
        <dbReference type="EMBL" id="SEB80935.1"/>
    </source>
</evidence>
<dbReference type="STRING" id="156980.SAMN04489745_1308"/>
<proteinExistence type="predicted"/>
<name>A0A1H4MEI2_9MICC</name>
<accession>A0A1H4MEI2</accession>
<dbReference type="AlphaFoldDB" id="A0A1H4MEI2"/>
<dbReference type="RefSeq" id="WP_066211351.1">
    <property type="nucleotide sequence ID" value="NZ_FNSN01000003.1"/>
</dbReference>
<keyword evidence="2" id="KW-1185">Reference proteome</keyword>
<organism evidence="1 2">
    <name type="scientific">Arthrobacter woluwensis</name>
    <dbReference type="NCBI Taxonomy" id="156980"/>
    <lineage>
        <taxon>Bacteria</taxon>
        <taxon>Bacillati</taxon>
        <taxon>Actinomycetota</taxon>
        <taxon>Actinomycetes</taxon>
        <taxon>Micrococcales</taxon>
        <taxon>Micrococcaceae</taxon>
        <taxon>Arthrobacter</taxon>
    </lineage>
</organism>
<dbReference type="EMBL" id="FNSN01000003">
    <property type="protein sequence ID" value="SEB80935.1"/>
    <property type="molecule type" value="Genomic_DNA"/>
</dbReference>
<protein>
    <submittedName>
        <fullName evidence="1">Uncharacterized protein</fullName>
    </submittedName>
</protein>
<gene>
    <name evidence="1" type="ORF">SAMN04489745_1308</name>
</gene>
<reference evidence="1 2" key="1">
    <citation type="submission" date="2016-10" db="EMBL/GenBank/DDBJ databases">
        <authorList>
            <person name="de Groot N.N."/>
        </authorList>
    </citation>
    <scope>NUCLEOTIDE SEQUENCE [LARGE SCALE GENOMIC DNA]</scope>
    <source>
        <strain evidence="1 2">DSM 10495</strain>
    </source>
</reference>
<sequence length="133" mass="15624">MGWFGRWLGDGVEDWPRDPFLDPFRDAVWQLLKDGRVEGWVTTSVAPMRALPAFWLRQEQMWSQVHWADGRREFLEEDYDPWVTVSELLEGHFTAGASRFERDETYDAVRVTGAERNRLWEELDHGVEPSARG</sequence>
<dbReference type="Proteomes" id="UP000182652">
    <property type="component" value="Unassembled WGS sequence"/>
</dbReference>
<evidence type="ECO:0000313" key="2">
    <source>
        <dbReference type="Proteomes" id="UP000182652"/>
    </source>
</evidence>